<organism evidence="9 10">
    <name type="scientific">Saitozyma podzolica</name>
    <dbReference type="NCBI Taxonomy" id="1890683"/>
    <lineage>
        <taxon>Eukaryota</taxon>
        <taxon>Fungi</taxon>
        <taxon>Dikarya</taxon>
        <taxon>Basidiomycota</taxon>
        <taxon>Agaricomycotina</taxon>
        <taxon>Tremellomycetes</taxon>
        <taxon>Tremellales</taxon>
        <taxon>Trimorphomycetaceae</taxon>
        <taxon>Saitozyma</taxon>
    </lineage>
</organism>
<keyword evidence="5" id="KW-0833">Ubl conjugation pathway</keyword>
<dbReference type="AlphaFoldDB" id="A0A427YTZ3"/>
<keyword evidence="10" id="KW-1185">Reference proteome</keyword>
<dbReference type="STRING" id="1890683.A0A427YTZ3"/>
<dbReference type="GO" id="GO:0070979">
    <property type="term" value="P:protein K11-linked ubiquitination"/>
    <property type="evidence" value="ECO:0007669"/>
    <property type="project" value="TreeGrafter"/>
</dbReference>
<sequence length="741" mass="81084">MSSAGRSSDDSLPLNLTLAWILIKLFPIRSTHDEPSVYSGTFVSGVLNVVCREVFELRPVSSGFDALRSEVDTMHRAECGRIRRSNNKARKRGVVVNDQVEAAETFESWLGVLKSHFEDVADGCTFIDGLGIEIRDRVTQLDEHDLPDAPEPIDRRSPLGLFLRGLMLTLKRLSFDDTTQLSRRFAQWMGIPSAGPSSRIELIASIGSLNRKAAMDDTFGKRLSAMQEFRSAAASADYSKALASLRRFYDYHFPSTARGQHQHALLNLANFHYSTGGMDSAKSAADEAIRVARAAGDSACLQQCMALLQRLNVEMSSSNGPRPRTRKGTSVPLDTLPKHVSATDELWSLRAALDMGEPIPVAFRRISTALVRSLPPPKTEEARAQLGWVAERPQNLAAWHAAQAGLWAMIGSETLAEVHEDLALGVDEIDDDARWTILISRSRRALESARYEDALSTLLAADPVEGMSEAEYRRWAHAVWEVLQHRADLADDPQSASLLASLRPPEALYSRNGPGGPVRSHATAPTTPSPSPSTMFNTQLAQDRVRSSLRIARKLLSADSPPHLVLPHVLFAAEIATSLALWPAYRLATVLLAEVFLRMDVGLEGRAIELVAGVWEGVAAARDEETRAMAGLVLGRAELQRALALHDESSRGLGEAKRHIELALRSAQTSGSRQLVLQSTTLLALIADLESGGERQRDQLAQEWDTAKTDDEAALGAAREQIRLVGELIKLVGVRVAEGWA</sequence>
<comment type="similarity">
    <text evidence="1">Belongs to the APC5 family.</text>
</comment>
<keyword evidence="6" id="KW-0131">Cell cycle</keyword>
<dbReference type="Proteomes" id="UP000279259">
    <property type="component" value="Unassembled WGS sequence"/>
</dbReference>
<evidence type="ECO:0000259" key="8">
    <source>
        <dbReference type="Pfam" id="PF12862"/>
    </source>
</evidence>
<feature type="region of interest" description="Disordered" evidence="7">
    <location>
        <begin position="315"/>
        <end position="335"/>
    </location>
</feature>
<evidence type="ECO:0000313" key="10">
    <source>
        <dbReference type="Proteomes" id="UP000279259"/>
    </source>
</evidence>
<accession>A0A427YTZ3</accession>
<name>A0A427YTZ3_9TREE</name>
<dbReference type="GO" id="GO:0051301">
    <property type="term" value="P:cell division"/>
    <property type="evidence" value="ECO:0007669"/>
    <property type="project" value="UniProtKB-KW"/>
</dbReference>
<evidence type="ECO:0000256" key="2">
    <source>
        <dbReference type="ARBA" id="ARBA00016066"/>
    </source>
</evidence>
<reference evidence="9 10" key="1">
    <citation type="submission" date="2018-11" db="EMBL/GenBank/DDBJ databases">
        <title>Genome sequence of Saitozyma podzolica DSM 27192.</title>
        <authorList>
            <person name="Aliyu H."/>
            <person name="Gorte O."/>
            <person name="Ochsenreither K."/>
        </authorList>
    </citation>
    <scope>NUCLEOTIDE SEQUENCE [LARGE SCALE GENOMIC DNA]</scope>
    <source>
        <strain evidence="9 10">DSM 27192</strain>
    </source>
</reference>
<evidence type="ECO:0000256" key="4">
    <source>
        <dbReference type="ARBA" id="ARBA00022776"/>
    </source>
</evidence>
<evidence type="ECO:0000256" key="6">
    <source>
        <dbReference type="ARBA" id="ARBA00023306"/>
    </source>
</evidence>
<evidence type="ECO:0000256" key="3">
    <source>
        <dbReference type="ARBA" id="ARBA00022618"/>
    </source>
</evidence>
<dbReference type="GO" id="GO:0005680">
    <property type="term" value="C:anaphase-promoting complex"/>
    <property type="evidence" value="ECO:0007669"/>
    <property type="project" value="InterPro"/>
</dbReference>
<dbReference type="InterPro" id="IPR026000">
    <property type="entry name" value="Apc5_dom"/>
</dbReference>
<dbReference type="PANTHER" id="PTHR12830">
    <property type="entry name" value="ANAPHASE-PROMOTING COMPLEX SUBUNIT 5"/>
    <property type="match status" value="1"/>
</dbReference>
<dbReference type="GO" id="GO:0045842">
    <property type="term" value="P:positive regulation of mitotic metaphase/anaphase transition"/>
    <property type="evidence" value="ECO:0007669"/>
    <property type="project" value="TreeGrafter"/>
</dbReference>
<keyword evidence="3" id="KW-0132">Cell division</keyword>
<feature type="region of interest" description="Disordered" evidence="7">
    <location>
        <begin position="510"/>
        <end position="535"/>
    </location>
</feature>
<comment type="caution">
    <text evidence="9">The sequence shown here is derived from an EMBL/GenBank/DDBJ whole genome shotgun (WGS) entry which is preliminary data.</text>
</comment>
<evidence type="ECO:0000256" key="5">
    <source>
        <dbReference type="ARBA" id="ARBA00022786"/>
    </source>
</evidence>
<dbReference type="GO" id="GO:0031145">
    <property type="term" value="P:anaphase-promoting complex-dependent catabolic process"/>
    <property type="evidence" value="ECO:0007669"/>
    <property type="project" value="TreeGrafter"/>
</dbReference>
<protein>
    <recommendedName>
        <fullName evidence="2">Anaphase-promoting complex subunit 5</fullName>
    </recommendedName>
</protein>
<dbReference type="PANTHER" id="PTHR12830:SF9">
    <property type="entry name" value="ANAPHASE-PROMOTING COMPLEX SUBUNIT 5"/>
    <property type="match status" value="1"/>
</dbReference>
<dbReference type="Pfam" id="PF12862">
    <property type="entry name" value="ANAPC5"/>
    <property type="match status" value="1"/>
</dbReference>
<evidence type="ECO:0000313" key="9">
    <source>
        <dbReference type="EMBL" id="RSH94529.1"/>
    </source>
</evidence>
<evidence type="ECO:0000256" key="7">
    <source>
        <dbReference type="SAM" id="MobiDB-lite"/>
    </source>
</evidence>
<dbReference type="OrthoDB" id="2504561at2759"/>
<dbReference type="EMBL" id="RSCD01000002">
    <property type="protein sequence ID" value="RSH94529.1"/>
    <property type="molecule type" value="Genomic_DNA"/>
</dbReference>
<gene>
    <name evidence="9" type="ORF">EHS25_004333</name>
</gene>
<proteinExistence type="inferred from homology"/>
<keyword evidence="4" id="KW-0498">Mitosis</keyword>
<dbReference type="InterPro" id="IPR037679">
    <property type="entry name" value="Apc5"/>
</dbReference>
<evidence type="ECO:0000256" key="1">
    <source>
        <dbReference type="ARBA" id="ARBA00007450"/>
    </source>
</evidence>
<feature type="domain" description="Anaphase-promoting complex subunit 5" evidence="8">
    <location>
        <begin position="229"/>
        <end position="312"/>
    </location>
</feature>